<reference evidence="2" key="1">
    <citation type="journal article" date="2015" name="Proc. Natl. Acad. Sci. U.S.A.">
        <title>Bacterial clade with the ribosomal RNA operon on a small plasmid rather than the chromosome.</title>
        <authorList>
            <person name="Anda M."/>
            <person name="Ohtsubo Y."/>
            <person name="Okubo T."/>
            <person name="Sugawara M."/>
            <person name="Nagata Y."/>
            <person name="Tsuda M."/>
            <person name="Minamisawa K."/>
            <person name="Mitsui H."/>
        </authorList>
    </citation>
    <scope>NUCLEOTIDE SEQUENCE</scope>
    <source>
        <strain evidence="2">JCM 14755</strain>
    </source>
</reference>
<dbReference type="InterPro" id="IPR052186">
    <property type="entry name" value="Hydantoin_racemase-like"/>
</dbReference>
<protein>
    <submittedName>
        <fullName evidence="2">Asp/Glu/Hydantoin racemase superfamily</fullName>
    </submittedName>
</protein>
<dbReference type="Pfam" id="PF01177">
    <property type="entry name" value="Asp_Glu_race"/>
    <property type="match status" value="1"/>
</dbReference>
<organism evidence="2">
    <name type="scientific">Aureimonas frigidaquae</name>
    <dbReference type="NCBI Taxonomy" id="424757"/>
    <lineage>
        <taxon>Bacteria</taxon>
        <taxon>Pseudomonadati</taxon>
        <taxon>Pseudomonadota</taxon>
        <taxon>Alphaproteobacteria</taxon>
        <taxon>Hyphomicrobiales</taxon>
        <taxon>Aurantimonadaceae</taxon>
        <taxon>Aureimonas</taxon>
    </lineage>
</organism>
<dbReference type="InterPro" id="IPR015942">
    <property type="entry name" value="Asp/Glu/hydantoin_racemase"/>
</dbReference>
<dbReference type="GO" id="GO:0047661">
    <property type="term" value="F:amino-acid racemase activity"/>
    <property type="evidence" value="ECO:0007669"/>
    <property type="project" value="InterPro"/>
</dbReference>
<dbReference type="AlphaFoldDB" id="A0A0P0Z2J2"/>
<dbReference type="OrthoDB" id="9791723at2"/>
<evidence type="ECO:0000313" key="2">
    <source>
        <dbReference type="EMBL" id="BAT28202.1"/>
    </source>
</evidence>
<comment type="similarity">
    <text evidence="1">Belongs to the HyuE racemase family.</text>
</comment>
<name>A0A0P0Z2J2_9HYPH</name>
<dbReference type="PANTHER" id="PTHR28047">
    <property type="entry name" value="PROTEIN DCG1"/>
    <property type="match status" value="1"/>
</dbReference>
<dbReference type="InterPro" id="IPR053714">
    <property type="entry name" value="Iso_Racemase_Enz_sf"/>
</dbReference>
<dbReference type="RefSeq" id="WP_062226317.1">
    <property type="nucleotide sequence ID" value="NZ_BBWR01000002.1"/>
</dbReference>
<evidence type="ECO:0000256" key="1">
    <source>
        <dbReference type="ARBA" id="ARBA00038414"/>
    </source>
</evidence>
<dbReference type="EMBL" id="LC066377">
    <property type="protein sequence ID" value="BAT28202.1"/>
    <property type="molecule type" value="Genomic_DNA"/>
</dbReference>
<proteinExistence type="inferred from homology"/>
<accession>A0A0P0Z2J2</accession>
<sequence>MRILIINPNATVSMTDKISAAASAAAAPGTLILSATNHAGPPSIQGPADGDRAAPGVIDIITHNQDEADAFVIACFDDTGLAEARARSKRPVIGIGEAAMRMAAARHGTFSVVTTLSVSVPVIAENVESYGLSAACRRVRASEVPVLALEEDGTSAADTIADEIAAALREDAPDAIVLGCAGMADLADAFTRRFQLPVLDGVVCAVHMLEEDGFAERGA</sequence>
<dbReference type="Gene3D" id="3.40.50.12500">
    <property type="match status" value="1"/>
</dbReference>
<dbReference type="PANTHER" id="PTHR28047:SF5">
    <property type="entry name" value="PROTEIN DCG1"/>
    <property type="match status" value="1"/>
</dbReference>